<dbReference type="RefSeq" id="WP_114133446.1">
    <property type="nucleotide sequence ID" value="NZ_CP068434.1"/>
</dbReference>
<evidence type="ECO:0000313" key="2">
    <source>
        <dbReference type="Proteomes" id="UP000253501"/>
    </source>
</evidence>
<protein>
    <submittedName>
        <fullName evidence="1">Uncharacterized protein</fullName>
    </submittedName>
</protein>
<gene>
    <name evidence="1" type="ORF">DDK22_19950</name>
</gene>
<evidence type="ECO:0000313" key="1">
    <source>
        <dbReference type="EMBL" id="RCJ06755.1"/>
    </source>
</evidence>
<comment type="caution">
    <text evidence="1">The sequence shown here is derived from an EMBL/GenBank/DDBJ whole genome shotgun (WGS) entry which is preliminary data.</text>
</comment>
<proteinExistence type="predicted"/>
<name>A0A367PI25_CUPNE</name>
<dbReference type="EMBL" id="QDHA01000045">
    <property type="protein sequence ID" value="RCJ06755.1"/>
    <property type="molecule type" value="Genomic_DNA"/>
</dbReference>
<reference evidence="1 2" key="1">
    <citation type="submission" date="2018-04" db="EMBL/GenBank/DDBJ databases">
        <title>Cupriavidus necator CR12 genome sequencing and assembly.</title>
        <authorList>
            <person name="Ben Fekih I."/>
            <person name="Mazhar H.S."/>
            <person name="Bello S.K."/>
            <person name="Rensing C."/>
        </authorList>
    </citation>
    <scope>NUCLEOTIDE SEQUENCE [LARGE SCALE GENOMIC DNA]</scope>
    <source>
        <strain evidence="1 2">CR12</strain>
    </source>
</reference>
<accession>A0A367PI25</accession>
<dbReference type="Proteomes" id="UP000253501">
    <property type="component" value="Unassembled WGS sequence"/>
</dbReference>
<dbReference type="AlphaFoldDB" id="A0A367PI25"/>
<organism evidence="1 2">
    <name type="scientific">Cupriavidus necator</name>
    <name type="common">Alcaligenes eutrophus</name>
    <name type="synonym">Ralstonia eutropha</name>
    <dbReference type="NCBI Taxonomy" id="106590"/>
    <lineage>
        <taxon>Bacteria</taxon>
        <taxon>Pseudomonadati</taxon>
        <taxon>Pseudomonadota</taxon>
        <taxon>Betaproteobacteria</taxon>
        <taxon>Burkholderiales</taxon>
        <taxon>Burkholderiaceae</taxon>
        <taxon>Cupriavidus</taxon>
    </lineage>
</organism>
<sequence>MTWKTHPITRKTSQFLKRRIGHGASNLAWREIVRRVLRRGLRVAKRVPGVPASARIVRGRFPSLWQKTAGRLLDVATQEQSVSYAGEFKFAGRSEVLPIAMLLAHGMAEPAGAQFLATGTATIDMPLLLAAINCELEAVRSNPSA</sequence>